<evidence type="ECO:0000313" key="2">
    <source>
        <dbReference type="EMBL" id="MCI61151.1"/>
    </source>
</evidence>
<feature type="non-terminal residue" evidence="2">
    <location>
        <position position="51"/>
    </location>
</feature>
<keyword evidence="3" id="KW-1185">Reference proteome</keyword>
<dbReference type="EMBL" id="LXQA010594480">
    <property type="protein sequence ID" value="MCI61151.1"/>
    <property type="molecule type" value="Genomic_DNA"/>
</dbReference>
<accession>A0A392TJ48</accession>
<proteinExistence type="predicted"/>
<organism evidence="2 3">
    <name type="scientific">Trifolium medium</name>
    <dbReference type="NCBI Taxonomy" id="97028"/>
    <lineage>
        <taxon>Eukaryota</taxon>
        <taxon>Viridiplantae</taxon>
        <taxon>Streptophyta</taxon>
        <taxon>Embryophyta</taxon>
        <taxon>Tracheophyta</taxon>
        <taxon>Spermatophyta</taxon>
        <taxon>Magnoliopsida</taxon>
        <taxon>eudicotyledons</taxon>
        <taxon>Gunneridae</taxon>
        <taxon>Pentapetalae</taxon>
        <taxon>rosids</taxon>
        <taxon>fabids</taxon>
        <taxon>Fabales</taxon>
        <taxon>Fabaceae</taxon>
        <taxon>Papilionoideae</taxon>
        <taxon>50 kb inversion clade</taxon>
        <taxon>NPAAA clade</taxon>
        <taxon>Hologalegina</taxon>
        <taxon>IRL clade</taxon>
        <taxon>Trifolieae</taxon>
        <taxon>Trifolium</taxon>
    </lineage>
</organism>
<name>A0A392TJ48_9FABA</name>
<evidence type="ECO:0000313" key="3">
    <source>
        <dbReference type="Proteomes" id="UP000265520"/>
    </source>
</evidence>
<evidence type="ECO:0000256" key="1">
    <source>
        <dbReference type="SAM" id="MobiDB-lite"/>
    </source>
</evidence>
<dbReference type="AlphaFoldDB" id="A0A392TJ48"/>
<comment type="caution">
    <text evidence="2">The sequence shown here is derived from an EMBL/GenBank/DDBJ whole genome shotgun (WGS) entry which is preliminary data.</text>
</comment>
<feature type="region of interest" description="Disordered" evidence="1">
    <location>
        <begin position="1"/>
        <end position="51"/>
    </location>
</feature>
<reference evidence="2 3" key="1">
    <citation type="journal article" date="2018" name="Front. Plant Sci.">
        <title>Red Clover (Trifolium pratense) and Zigzag Clover (T. medium) - A Picture of Genomic Similarities and Differences.</title>
        <authorList>
            <person name="Dluhosova J."/>
            <person name="Istvanek J."/>
            <person name="Nedelnik J."/>
            <person name="Repkova J."/>
        </authorList>
    </citation>
    <scope>NUCLEOTIDE SEQUENCE [LARGE SCALE GENOMIC DNA]</scope>
    <source>
        <strain evidence="3">cv. 10/8</strain>
        <tissue evidence="2">Leaf</tissue>
    </source>
</reference>
<feature type="compositionally biased region" description="Polar residues" evidence="1">
    <location>
        <begin position="34"/>
        <end position="51"/>
    </location>
</feature>
<sequence>MAGVNNHQVPEHMAENNVQPMDYAPYHPLDGQLASVTGDSQGQQNMNHEPY</sequence>
<protein>
    <submittedName>
        <fullName evidence="2">Uncharacterized protein</fullName>
    </submittedName>
</protein>
<dbReference type="Proteomes" id="UP000265520">
    <property type="component" value="Unassembled WGS sequence"/>
</dbReference>